<dbReference type="Proteomes" id="UP001247620">
    <property type="component" value="Unassembled WGS sequence"/>
</dbReference>
<sequence>MSFLFTVRKILRIGDAVNVFISLGVGIFEDKFNLHANQEKRFNLQLIKF</sequence>
<evidence type="ECO:0000313" key="1">
    <source>
        <dbReference type="EMBL" id="MDR6942942.1"/>
    </source>
</evidence>
<protein>
    <submittedName>
        <fullName evidence="1">Uncharacterized protein</fullName>
    </submittedName>
</protein>
<gene>
    <name evidence="1" type="ORF">J2W55_002795</name>
</gene>
<evidence type="ECO:0000313" key="2">
    <source>
        <dbReference type="Proteomes" id="UP001247620"/>
    </source>
</evidence>
<organism evidence="1 2">
    <name type="scientific">Mucilaginibacter pocheonensis</name>
    <dbReference type="NCBI Taxonomy" id="398050"/>
    <lineage>
        <taxon>Bacteria</taxon>
        <taxon>Pseudomonadati</taxon>
        <taxon>Bacteroidota</taxon>
        <taxon>Sphingobacteriia</taxon>
        <taxon>Sphingobacteriales</taxon>
        <taxon>Sphingobacteriaceae</taxon>
        <taxon>Mucilaginibacter</taxon>
    </lineage>
</organism>
<reference evidence="1 2" key="1">
    <citation type="submission" date="2023-07" db="EMBL/GenBank/DDBJ databases">
        <title>Sorghum-associated microbial communities from plants grown in Nebraska, USA.</title>
        <authorList>
            <person name="Schachtman D."/>
        </authorList>
    </citation>
    <scope>NUCLEOTIDE SEQUENCE [LARGE SCALE GENOMIC DNA]</scope>
    <source>
        <strain evidence="1 2">3262</strain>
    </source>
</reference>
<comment type="caution">
    <text evidence="1">The sequence shown here is derived from an EMBL/GenBank/DDBJ whole genome shotgun (WGS) entry which is preliminary data.</text>
</comment>
<keyword evidence="2" id="KW-1185">Reference proteome</keyword>
<name>A0ABU1TC15_9SPHI</name>
<dbReference type="EMBL" id="JAVDUU010000003">
    <property type="protein sequence ID" value="MDR6942942.1"/>
    <property type="molecule type" value="Genomic_DNA"/>
</dbReference>
<proteinExistence type="predicted"/>
<accession>A0ABU1TC15</accession>